<dbReference type="InterPro" id="IPR003772">
    <property type="entry name" value="YceD"/>
</dbReference>
<evidence type="ECO:0000313" key="2">
    <source>
        <dbReference type="EMBL" id="MFC0410449.1"/>
    </source>
</evidence>
<comment type="caution">
    <text evidence="2">The sequence shown here is derived from an EMBL/GenBank/DDBJ whole genome shotgun (WGS) entry which is preliminary data.</text>
</comment>
<sequence>MNNELSRPIVLAHIPAAGRQERVEASPAEREALARRFELLALDSLQAEVTIKPTIDGGFSVVGRMRAEVVQACVVTLEPVPQHIDEAVNWQVVQAAAGEEEEPGEEDDLDGPDQVEVSDGVLDLGEEIAQQLSLALDPYPRAPGAGLGEEGVGDGPFNPFAVLRTVQRKS</sequence>
<feature type="region of interest" description="Disordered" evidence="1">
    <location>
        <begin position="139"/>
        <end position="158"/>
    </location>
</feature>
<keyword evidence="3" id="KW-1185">Reference proteome</keyword>
<feature type="region of interest" description="Disordered" evidence="1">
    <location>
        <begin position="96"/>
        <end position="116"/>
    </location>
</feature>
<name>A0ABV6JXI7_9PROT</name>
<feature type="compositionally biased region" description="Gly residues" evidence="1">
    <location>
        <begin position="145"/>
        <end position="154"/>
    </location>
</feature>
<dbReference type="RefSeq" id="WP_377046200.1">
    <property type="nucleotide sequence ID" value="NZ_JBHLUN010000015.1"/>
</dbReference>
<protein>
    <submittedName>
        <fullName evidence="2">DUF177 domain-containing protein</fullName>
    </submittedName>
</protein>
<dbReference type="Pfam" id="PF02620">
    <property type="entry name" value="YceD"/>
    <property type="match status" value="1"/>
</dbReference>
<dbReference type="EMBL" id="JBHLUN010000015">
    <property type="protein sequence ID" value="MFC0410449.1"/>
    <property type="molecule type" value="Genomic_DNA"/>
</dbReference>
<accession>A0ABV6JXI7</accession>
<organism evidence="2 3">
    <name type="scientific">Roseomonas elaeocarpi</name>
    <dbReference type="NCBI Taxonomy" id="907779"/>
    <lineage>
        <taxon>Bacteria</taxon>
        <taxon>Pseudomonadati</taxon>
        <taxon>Pseudomonadota</taxon>
        <taxon>Alphaproteobacteria</taxon>
        <taxon>Acetobacterales</taxon>
        <taxon>Roseomonadaceae</taxon>
        <taxon>Roseomonas</taxon>
    </lineage>
</organism>
<dbReference type="Proteomes" id="UP001589865">
    <property type="component" value="Unassembled WGS sequence"/>
</dbReference>
<proteinExistence type="predicted"/>
<evidence type="ECO:0000256" key="1">
    <source>
        <dbReference type="SAM" id="MobiDB-lite"/>
    </source>
</evidence>
<reference evidence="2 3" key="1">
    <citation type="submission" date="2024-09" db="EMBL/GenBank/DDBJ databases">
        <authorList>
            <person name="Sun Q."/>
            <person name="Mori K."/>
        </authorList>
    </citation>
    <scope>NUCLEOTIDE SEQUENCE [LARGE SCALE GENOMIC DNA]</scope>
    <source>
        <strain evidence="2 3">TBRC 5777</strain>
    </source>
</reference>
<gene>
    <name evidence="2" type="ORF">ACFFGY_19520</name>
</gene>
<evidence type="ECO:0000313" key="3">
    <source>
        <dbReference type="Proteomes" id="UP001589865"/>
    </source>
</evidence>
<feature type="compositionally biased region" description="Acidic residues" evidence="1">
    <location>
        <begin position="98"/>
        <end position="113"/>
    </location>
</feature>